<dbReference type="EMBL" id="JADEYS010000024">
    <property type="protein sequence ID" value="MBE9399256.1"/>
    <property type="molecule type" value="Genomic_DNA"/>
</dbReference>
<evidence type="ECO:0000259" key="8">
    <source>
        <dbReference type="SMART" id="SM00363"/>
    </source>
</evidence>
<dbReference type="PROSITE" id="PS01149">
    <property type="entry name" value="PSI_RSU"/>
    <property type="match status" value="1"/>
</dbReference>
<evidence type="ECO:0000256" key="1">
    <source>
        <dbReference type="ARBA" id="ARBA00008348"/>
    </source>
</evidence>
<dbReference type="RefSeq" id="WP_193954951.1">
    <property type="nucleotide sequence ID" value="NZ_JADEYS010000024.1"/>
</dbReference>
<organism evidence="9 10">
    <name type="scientific">Pontibacterium sinense</name>
    <dbReference type="NCBI Taxonomy" id="2781979"/>
    <lineage>
        <taxon>Bacteria</taxon>
        <taxon>Pseudomonadati</taxon>
        <taxon>Pseudomonadota</taxon>
        <taxon>Gammaproteobacteria</taxon>
        <taxon>Oceanospirillales</taxon>
        <taxon>Oceanospirillaceae</taxon>
        <taxon>Pontibacterium</taxon>
    </lineage>
</organism>
<keyword evidence="3 7" id="KW-0413">Isomerase</keyword>
<keyword evidence="10" id="KW-1185">Reference proteome</keyword>
<feature type="domain" description="RNA-binding S4" evidence="8">
    <location>
        <begin position="1"/>
        <end position="59"/>
    </location>
</feature>
<dbReference type="SUPFAM" id="SSF55174">
    <property type="entry name" value="Alpha-L RNA-binding motif"/>
    <property type="match status" value="1"/>
</dbReference>
<dbReference type="InterPro" id="IPR000748">
    <property type="entry name" value="PsdUridine_synth_RsuA/RluB/E/F"/>
</dbReference>
<keyword evidence="2 6" id="KW-0694">RNA-binding</keyword>
<dbReference type="FunFam" id="3.30.70.1560:FF:000001">
    <property type="entry name" value="Pseudouridine synthase"/>
    <property type="match status" value="1"/>
</dbReference>
<dbReference type="EC" id="5.4.99.-" evidence="7"/>
<evidence type="ECO:0000313" key="9">
    <source>
        <dbReference type="EMBL" id="MBE9399256.1"/>
    </source>
</evidence>
<dbReference type="GO" id="GO:0000455">
    <property type="term" value="P:enzyme-directed rRNA pseudouridine synthesis"/>
    <property type="evidence" value="ECO:0007669"/>
    <property type="project" value="UniProtKB-ARBA"/>
</dbReference>
<dbReference type="SUPFAM" id="SSF55120">
    <property type="entry name" value="Pseudouridine synthase"/>
    <property type="match status" value="1"/>
</dbReference>
<dbReference type="InterPro" id="IPR020094">
    <property type="entry name" value="TruA/RsuA/RluB/E/F_N"/>
</dbReference>
<name>A0A8J7KBL5_9GAMM</name>
<evidence type="ECO:0000256" key="6">
    <source>
        <dbReference type="PROSITE-ProRule" id="PRU00182"/>
    </source>
</evidence>
<comment type="catalytic activity">
    <reaction evidence="4">
        <text>uridine(516) in 16S rRNA = pseudouridine(516) in 16S rRNA</text>
        <dbReference type="Rhea" id="RHEA:38867"/>
        <dbReference type="Rhea" id="RHEA-COMP:10089"/>
        <dbReference type="Rhea" id="RHEA-COMP:10090"/>
        <dbReference type="ChEBI" id="CHEBI:65314"/>
        <dbReference type="ChEBI" id="CHEBI:65315"/>
        <dbReference type="EC" id="5.4.99.19"/>
    </reaction>
</comment>
<dbReference type="PROSITE" id="PS50889">
    <property type="entry name" value="S4"/>
    <property type="match status" value="1"/>
</dbReference>
<comment type="function">
    <text evidence="5">Responsible for synthesis of pseudouridine from uracil-516 in 16S ribosomal RNA.</text>
</comment>
<comment type="similarity">
    <text evidence="1 7">Belongs to the pseudouridine synthase RsuA family.</text>
</comment>
<evidence type="ECO:0000313" key="10">
    <source>
        <dbReference type="Proteomes" id="UP000640333"/>
    </source>
</evidence>
<dbReference type="Pfam" id="PF00849">
    <property type="entry name" value="PseudoU_synth_2"/>
    <property type="match status" value="1"/>
</dbReference>
<evidence type="ECO:0000256" key="5">
    <source>
        <dbReference type="ARBA" id="ARBA00037590"/>
    </source>
</evidence>
<dbReference type="InterPro" id="IPR006145">
    <property type="entry name" value="PsdUridine_synth_RsuA/RluA"/>
</dbReference>
<dbReference type="AlphaFoldDB" id="A0A8J7KBL5"/>
<evidence type="ECO:0000256" key="4">
    <source>
        <dbReference type="ARBA" id="ARBA00036749"/>
    </source>
</evidence>
<accession>A0A8J7KBL5</accession>
<dbReference type="NCBIfam" id="NF008097">
    <property type="entry name" value="PRK10839.1"/>
    <property type="match status" value="1"/>
</dbReference>
<proteinExistence type="inferred from homology"/>
<evidence type="ECO:0000256" key="3">
    <source>
        <dbReference type="ARBA" id="ARBA00023235"/>
    </source>
</evidence>
<dbReference type="Gene3D" id="3.30.70.580">
    <property type="entry name" value="Pseudouridine synthase I, catalytic domain, N-terminal subdomain"/>
    <property type="match status" value="1"/>
</dbReference>
<dbReference type="NCBIfam" id="TIGR00093">
    <property type="entry name" value="pseudouridine synthase"/>
    <property type="match status" value="1"/>
</dbReference>
<dbReference type="CDD" id="cd00165">
    <property type="entry name" value="S4"/>
    <property type="match status" value="1"/>
</dbReference>
<dbReference type="SMART" id="SM00363">
    <property type="entry name" value="S4"/>
    <property type="match status" value="1"/>
</dbReference>
<dbReference type="Pfam" id="PF01479">
    <property type="entry name" value="S4"/>
    <property type="match status" value="1"/>
</dbReference>
<dbReference type="Gene3D" id="3.30.70.1560">
    <property type="entry name" value="Alpha-L RNA-binding motif"/>
    <property type="match status" value="1"/>
</dbReference>
<sequence length="231" mass="26039">MRLDKFLAQSSGFSRKDVRKMMRAGEITLNGEEARDPSIHISDDDIICLDGMPLQAPGERYLMVFKPEGCVCSNDDSTHPTVLSLLDEPRADEMIICGRLDVDTTGLVLVTTDGQWAHRITSPKHKTGKVYLVETADPIPQDAVEKFETGLMLHNEPFRTKPATLEILSDYEARVVLTEGRYHQVKRMFAAIGNKVESLHREQIGEILLDDFLELGEYRDLTEEEVNSVYG</sequence>
<reference evidence="9" key="1">
    <citation type="submission" date="2020-10" db="EMBL/GenBank/DDBJ databases">
        <title>Bacterium isolated from coastal waters sediment.</title>
        <authorList>
            <person name="Chen R.-J."/>
            <person name="Lu D.-C."/>
            <person name="Zhu K.-L."/>
            <person name="Du Z.-J."/>
        </authorList>
    </citation>
    <scope>NUCLEOTIDE SEQUENCE</scope>
    <source>
        <strain evidence="9">N1Y112</strain>
    </source>
</reference>
<evidence type="ECO:0000256" key="2">
    <source>
        <dbReference type="ARBA" id="ARBA00022884"/>
    </source>
</evidence>
<dbReference type="InterPro" id="IPR042092">
    <property type="entry name" value="PsdUridine_s_RsuA/RluB/E/F_cat"/>
</dbReference>
<gene>
    <name evidence="9" type="primary">rsuA</name>
    <name evidence="9" type="ORF">IOQ59_18505</name>
</gene>
<dbReference type="PANTHER" id="PTHR47683:SF4">
    <property type="entry name" value="PSEUDOURIDINE SYNTHASE"/>
    <property type="match status" value="1"/>
</dbReference>
<evidence type="ECO:0000256" key="7">
    <source>
        <dbReference type="RuleBase" id="RU003887"/>
    </source>
</evidence>
<dbReference type="InterPro" id="IPR050343">
    <property type="entry name" value="RsuA_PseudoU_synthase"/>
</dbReference>
<dbReference type="InterPro" id="IPR002942">
    <property type="entry name" value="S4_RNA-bd"/>
</dbReference>
<dbReference type="CDD" id="cd02553">
    <property type="entry name" value="PseudoU_synth_RsuA"/>
    <property type="match status" value="1"/>
</dbReference>
<dbReference type="GO" id="GO:0005829">
    <property type="term" value="C:cytosol"/>
    <property type="evidence" value="ECO:0007669"/>
    <property type="project" value="UniProtKB-ARBA"/>
</dbReference>
<dbReference type="PANTHER" id="PTHR47683">
    <property type="entry name" value="PSEUDOURIDINE SYNTHASE FAMILY PROTEIN-RELATED"/>
    <property type="match status" value="1"/>
</dbReference>
<dbReference type="Gene3D" id="3.10.290.10">
    <property type="entry name" value="RNA-binding S4 domain"/>
    <property type="match status" value="1"/>
</dbReference>
<dbReference type="InterPro" id="IPR018496">
    <property type="entry name" value="PsdUridine_synth_RsuA/RluB_CS"/>
</dbReference>
<dbReference type="InterPro" id="IPR036986">
    <property type="entry name" value="S4_RNA-bd_sf"/>
</dbReference>
<dbReference type="GO" id="GO:0160136">
    <property type="term" value="F:16S rRNA pseudouridine(516) synthase activity"/>
    <property type="evidence" value="ECO:0007669"/>
    <property type="project" value="UniProtKB-EC"/>
</dbReference>
<comment type="caution">
    <text evidence="9">The sequence shown here is derived from an EMBL/GenBank/DDBJ whole genome shotgun (WGS) entry which is preliminary data.</text>
</comment>
<dbReference type="Proteomes" id="UP000640333">
    <property type="component" value="Unassembled WGS sequence"/>
</dbReference>
<dbReference type="InterPro" id="IPR020103">
    <property type="entry name" value="PsdUridine_synth_cat_dom_sf"/>
</dbReference>
<dbReference type="GO" id="GO:0003723">
    <property type="term" value="F:RNA binding"/>
    <property type="evidence" value="ECO:0007669"/>
    <property type="project" value="UniProtKB-KW"/>
</dbReference>
<protein>
    <recommendedName>
        <fullName evidence="7">Pseudouridine synthase</fullName>
        <ecNumber evidence="7">5.4.99.-</ecNumber>
    </recommendedName>
</protein>